<proteinExistence type="predicted"/>
<organism evidence="2">
    <name type="scientific">marine sediment metagenome</name>
    <dbReference type="NCBI Taxonomy" id="412755"/>
    <lineage>
        <taxon>unclassified sequences</taxon>
        <taxon>metagenomes</taxon>
        <taxon>ecological metagenomes</taxon>
    </lineage>
</organism>
<reference evidence="2" key="1">
    <citation type="journal article" date="2015" name="Nature">
        <title>Complex archaea that bridge the gap between prokaryotes and eukaryotes.</title>
        <authorList>
            <person name="Spang A."/>
            <person name="Saw J.H."/>
            <person name="Jorgensen S.L."/>
            <person name="Zaremba-Niedzwiedzka K."/>
            <person name="Martijn J."/>
            <person name="Lind A.E."/>
            <person name="van Eijk R."/>
            <person name="Schleper C."/>
            <person name="Guy L."/>
            <person name="Ettema T.J."/>
        </authorList>
    </citation>
    <scope>NUCLEOTIDE SEQUENCE</scope>
</reference>
<dbReference type="AlphaFoldDB" id="A0A0F9GYD0"/>
<feature type="transmembrane region" description="Helical" evidence="1">
    <location>
        <begin position="42"/>
        <end position="66"/>
    </location>
</feature>
<protein>
    <submittedName>
        <fullName evidence="2">Uncharacterized protein</fullName>
    </submittedName>
</protein>
<keyword evidence="1" id="KW-0812">Transmembrane</keyword>
<sequence>MQETTSLKVWLWGGVALIGIAAACIASIPFLDAPKTWMEVTFILGIFAIIGVVTIAALALIGYPLAKADADVRRCNGCKDEKKDEAA</sequence>
<evidence type="ECO:0000256" key="1">
    <source>
        <dbReference type="SAM" id="Phobius"/>
    </source>
</evidence>
<evidence type="ECO:0000313" key="2">
    <source>
        <dbReference type="EMBL" id="KKL74345.1"/>
    </source>
</evidence>
<keyword evidence="1" id="KW-0472">Membrane</keyword>
<gene>
    <name evidence="2" type="ORF">LCGC14_2065820</name>
</gene>
<keyword evidence="1" id="KW-1133">Transmembrane helix</keyword>
<feature type="transmembrane region" description="Helical" evidence="1">
    <location>
        <begin position="9"/>
        <end position="30"/>
    </location>
</feature>
<dbReference type="EMBL" id="LAZR01024685">
    <property type="protein sequence ID" value="KKL74345.1"/>
    <property type="molecule type" value="Genomic_DNA"/>
</dbReference>
<name>A0A0F9GYD0_9ZZZZ</name>
<comment type="caution">
    <text evidence="2">The sequence shown here is derived from an EMBL/GenBank/DDBJ whole genome shotgun (WGS) entry which is preliminary data.</text>
</comment>
<accession>A0A0F9GYD0</accession>